<proteinExistence type="inferred from homology"/>
<keyword evidence="5" id="KW-1185">Reference proteome</keyword>
<dbReference type="GO" id="GO:0005694">
    <property type="term" value="C:chromosome"/>
    <property type="evidence" value="ECO:0007669"/>
    <property type="project" value="TreeGrafter"/>
</dbReference>
<evidence type="ECO:0000256" key="2">
    <source>
        <dbReference type="SAM" id="Coils"/>
    </source>
</evidence>
<dbReference type="OrthoDB" id="9150072at2"/>
<feature type="coiled-coil region" evidence="2">
    <location>
        <begin position="49"/>
        <end position="76"/>
    </location>
</feature>
<dbReference type="InterPro" id="IPR004437">
    <property type="entry name" value="ParB/RepB/Spo0J"/>
</dbReference>
<dbReference type="GO" id="GO:0007059">
    <property type="term" value="P:chromosome segregation"/>
    <property type="evidence" value="ECO:0007669"/>
    <property type="project" value="TreeGrafter"/>
</dbReference>
<dbReference type="Gene3D" id="1.10.10.2830">
    <property type="match status" value="1"/>
</dbReference>
<dbReference type="InterPro" id="IPR050336">
    <property type="entry name" value="Chromosome_partition/occlusion"/>
</dbReference>
<evidence type="ECO:0000259" key="3">
    <source>
        <dbReference type="SMART" id="SM00470"/>
    </source>
</evidence>
<dbReference type="SMART" id="SM00470">
    <property type="entry name" value="ParB"/>
    <property type="match status" value="1"/>
</dbReference>
<sequence length="355" mass="38861">MSTKRGNRPTDIGAMLSLGNLDAAVTARSTPATESRPRTAAGELLAERRSGLESENARLRAQVGDLQSEVQKWSDSLPVVALDPDLVEHSRFANRIAESFDTPEFREFKAEIQAAGGNVQPIKVVPIPGTEPLRYSIVYGHRRHRACLELGIKVNAIVENLSERGQFIEMERENRGRRDLSAYEQGLWYLRACSPVIPAEKGGPAGWALFGNMSEMAEALGVDKGNVSKACQIAELPDAVLAAFGRPTEIQFNWATALTRARKLDLPSLLSRAADVRRRREAGEILSAKTVYTLLTSPAQVAVEQGAEVELTRADGTRFARLLRDKKGRTVVEFDAPLSSAATDKLVEGLVKLFQ</sequence>
<dbReference type="GO" id="GO:0003677">
    <property type="term" value="F:DNA binding"/>
    <property type="evidence" value="ECO:0007669"/>
    <property type="project" value="InterPro"/>
</dbReference>
<dbReference type="SUPFAM" id="SSF110849">
    <property type="entry name" value="ParB/Sulfiredoxin"/>
    <property type="match status" value="1"/>
</dbReference>
<accession>A0A2U8FWY3</accession>
<reference evidence="4 5" key="1">
    <citation type="submission" date="2018-05" db="EMBL/GenBank/DDBJ databases">
        <title>complete genome sequence of Aquabacterium olei NBRC 110486.</title>
        <authorList>
            <person name="Tang B."/>
            <person name="Chang J."/>
            <person name="Zhang L."/>
            <person name="Yang H."/>
        </authorList>
    </citation>
    <scope>NUCLEOTIDE SEQUENCE [LARGE SCALE GENOMIC DNA]</scope>
    <source>
        <strain evidence="4 5">NBRC 110486</strain>
        <plasmid evidence="5">Plasmid ptb101</plasmid>
    </source>
</reference>
<dbReference type="PANTHER" id="PTHR33375">
    <property type="entry name" value="CHROMOSOME-PARTITIONING PROTEIN PARB-RELATED"/>
    <property type="match status" value="1"/>
</dbReference>
<dbReference type="KEGG" id="aon:DEH84_18480"/>
<evidence type="ECO:0000313" key="4">
    <source>
        <dbReference type="EMBL" id="AWI55569.1"/>
    </source>
</evidence>
<feature type="domain" description="ParB-like N-terminal" evidence="3">
    <location>
        <begin position="80"/>
        <end position="175"/>
    </location>
</feature>
<dbReference type="InterPro" id="IPR003115">
    <property type="entry name" value="ParB_N"/>
</dbReference>
<dbReference type="AlphaFoldDB" id="A0A2U8FWY3"/>
<dbReference type="CDD" id="cd16405">
    <property type="entry name" value="RepB_like_N"/>
    <property type="match status" value="1"/>
</dbReference>
<dbReference type="Gene3D" id="3.90.1530.30">
    <property type="match status" value="1"/>
</dbReference>
<evidence type="ECO:0000313" key="5">
    <source>
        <dbReference type="Proteomes" id="UP000244892"/>
    </source>
</evidence>
<dbReference type="InterPro" id="IPR037972">
    <property type="entry name" value="RepB_N"/>
</dbReference>
<dbReference type="Pfam" id="PF02195">
    <property type="entry name" value="ParB_N"/>
    <property type="match status" value="1"/>
</dbReference>
<geneLocation type="plasmid" evidence="5">
    <name>ptb101</name>
</geneLocation>
<dbReference type="NCBIfam" id="TIGR00180">
    <property type="entry name" value="parB_part"/>
    <property type="match status" value="1"/>
</dbReference>
<dbReference type="InterPro" id="IPR040873">
    <property type="entry name" value="SoPB_HTH"/>
</dbReference>
<dbReference type="Proteomes" id="UP000244892">
    <property type="component" value="Plasmid pTB101"/>
</dbReference>
<protein>
    <recommendedName>
        <fullName evidence="3">ParB-like N-terminal domain-containing protein</fullName>
    </recommendedName>
</protein>
<dbReference type="PANTHER" id="PTHR33375:SF1">
    <property type="entry name" value="CHROMOSOME-PARTITIONING PROTEIN PARB-RELATED"/>
    <property type="match status" value="1"/>
</dbReference>
<keyword evidence="4" id="KW-0614">Plasmid</keyword>
<organism evidence="4 5">
    <name type="scientific">Aquabacterium olei</name>
    <dbReference type="NCBI Taxonomy" id="1296669"/>
    <lineage>
        <taxon>Bacteria</taxon>
        <taxon>Pseudomonadati</taxon>
        <taxon>Pseudomonadota</taxon>
        <taxon>Betaproteobacteria</taxon>
        <taxon>Burkholderiales</taxon>
        <taxon>Aquabacterium</taxon>
    </lineage>
</organism>
<dbReference type="InterPro" id="IPR036086">
    <property type="entry name" value="ParB/Sulfiredoxin_sf"/>
</dbReference>
<gene>
    <name evidence="4" type="ORF">DEH84_18480</name>
</gene>
<keyword evidence="2" id="KW-0175">Coiled coil</keyword>
<comment type="similarity">
    <text evidence="1">Belongs to the ParB family.</text>
</comment>
<dbReference type="EMBL" id="CP029211">
    <property type="protein sequence ID" value="AWI55569.1"/>
    <property type="molecule type" value="Genomic_DNA"/>
</dbReference>
<dbReference type="RefSeq" id="WP_109038679.1">
    <property type="nucleotide sequence ID" value="NZ_CP029211.1"/>
</dbReference>
<evidence type="ECO:0000256" key="1">
    <source>
        <dbReference type="ARBA" id="ARBA00006295"/>
    </source>
</evidence>
<name>A0A2U8FWY3_9BURK</name>
<dbReference type="SUPFAM" id="SSF109709">
    <property type="entry name" value="KorB DNA-binding domain-like"/>
    <property type="match status" value="1"/>
</dbReference>
<dbReference type="Pfam" id="PF18090">
    <property type="entry name" value="SoPB_HTH"/>
    <property type="match status" value="1"/>
</dbReference>